<evidence type="ECO:0000313" key="1">
    <source>
        <dbReference type="EMBL" id="MFC7332599.1"/>
    </source>
</evidence>
<dbReference type="Proteomes" id="UP001596456">
    <property type="component" value="Unassembled WGS sequence"/>
</dbReference>
<reference evidence="2" key="1">
    <citation type="journal article" date="2019" name="Int. J. Syst. Evol. Microbiol.">
        <title>The Global Catalogue of Microorganisms (GCM) 10K type strain sequencing project: providing services to taxonomists for standard genome sequencing and annotation.</title>
        <authorList>
            <consortium name="The Broad Institute Genomics Platform"/>
            <consortium name="The Broad Institute Genome Sequencing Center for Infectious Disease"/>
            <person name="Wu L."/>
            <person name="Ma J."/>
        </authorList>
    </citation>
    <scope>NUCLEOTIDE SEQUENCE [LARGE SCALE GENOMIC DNA]</scope>
    <source>
        <strain evidence="2">CGMCC 1.16275</strain>
    </source>
</reference>
<accession>A0ABW2KU76</accession>
<keyword evidence="2" id="KW-1185">Reference proteome</keyword>
<evidence type="ECO:0000313" key="2">
    <source>
        <dbReference type="Proteomes" id="UP001596456"/>
    </source>
</evidence>
<gene>
    <name evidence="1" type="ORF">ACFQPS_05440</name>
</gene>
<proteinExistence type="predicted"/>
<sequence>MKTVASAEFVRQFGTYQRQVQREEIAVTSYGKVVGFYVSAEDGELLRQVKAARQAYHPAELAEDMWADIDAAAPSDQARALDRLMDD</sequence>
<comment type="caution">
    <text evidence="1">The sequence shown here is derived from an EMBL/GenBank/DDBJ whole genome shotgun (WGS) entry which is preliminary data.</text>
</comment>
<evidence type="ECO:0008006" key="3">
    <source>
        <dbReference type="Google" id="ProtNLM"/>
    </source>
</evidence>
<organism evidence="1 2">
    <name type="scientific">Rhodocista pekingensis</name>
    <dbReference type="NCBI Taxonomy" id="201185"/>
    <lineage>
        <taxon>Bacteria</taxon>
        <taxon>Pseudomonadati</taxon>
        <taxon>Pseudomonadota</taxon>
        <taxon>Alphaproteobacteria</taxon>
        <taxon>Rhodospirillales</taxon>
        <taxon>Azospirillaceae</taxon>
        <taxon>Rhodocista</taxon>
    </lineage>
</organism>
<protein>
    <recommendedName>
        <fullName evidence="3">Antitoxin</fullName>
    </recommendedName>
</protein>
<name>A0ABW2KU76_9PROT</name>
<dbReference type="EMBL" id="JBHTCM010000006">
    <property type="protein sequence ID" value="MFC7332599.1"/>
    <property type="molecule type" value="Genomic_DNA"/>
</dbReference>
<dbReference type="RefSeq" id="WP_377357104.1">
    <property type="nucleotide sequence ID" value="NZ_JBHTCM010000006.1"/>
</dbReference>